<evidence type="ECO:0000256" key="6">
    <source>
        <dbReference type="RuleBase" id="RU003983"/>
    </source>
</evidence>
<protein>
    <submittedName>
        <fullName evidence="9">M48 family metallopeptidase</fullName>
    </submittedName>
</protein>
<evidence type="ECO:0000256" key="1">
    <source>
        <dbReference type="ARBA" id="ARBA00022670"/>
    </source>
</evidence>
<dbReference type="InterPro" id="IPR051156">
    <property type="entry name" value="Mito/Outer_Membr_Metalloprot"/>
</dbReference>
<accession>A0ABW1DHC6</accession>
<evidence type="ECO:0000259" key="8">
    <source>
        <dbReference type="Pfam" id="PF23368"/>
    </source>
</evidence>
<dbReference type="Pfam" id="PF23368">
    <property type="entry name" value="DUF7092"/>
    <property type="match status" value="1"/>
</dbReference>
<evidence type="ECO:0000256" key="3">
    <source>
        <dbReference type="ARBA" id="ARBA00022801"/>
    </source>
</evidence>
<evidence type="ECO:0000313" key="9">
    <source>
        <dbReference type="EMBL" id="MFC5847635.1"/>
    </source>
</evidence>
<gene>
    <name evidence="9" type="ORF">ACFPQ6_04880</name>
</gene>
<comment type="cofactor">
    <cofactor evidence="6">
        <name>Zn(2+)</name>
        <dbReference type="ChEBI" id="CHEBI:29105"/>
    </cofactor>
    <text evidence="6">Binds 1 zinc ion per subunit.</text>
</comment>
<evidence type="ECO:0000256" key="4">
    <source>
        <dbReference type="ARBA" id="ARBA00022833"/>
    </source>
</evidence>
<keyword evidence="4 6" id="KW-0862">Zinc</keyword>
<keyword evidence="3 6" id="KW-0378">Hydrolase</keyword>
<keyword evidence="1 6" id="KW-0645">Protease</keyword>
<feature type="domain" description="Peptidase M48" evidence="7">
    <location>
        <begin position="219"/>
        <end position="367"/>
    </location>
</feature>
<comment type="caution">
    <text evidence="9">The sequence shown here is derived from an EMBL/GenBank/DDBJ whole genome shotgun (WGS) entry which is preliminary data.</text>
</comment>
<keyword evidence="10" id="KW-1185">Reference proteome</keyword>
<keyword evidence="5 6" id="KW-0482">Metalloprotease</keyword>
<dbReference type="Pfam" id="PF01435">
    <property type="entry name" value="Peptidase_M48"/>
    <property type="match status" value="1"/>
</dbReference>
<evidence type="ECO:0000256" key="5">
    <source>
        <dbReference type="ARBA" id="ARBA00023049"/>
    </source>
</evidence>
<sequence length="372" mass="38696">MPAPPAPRPAPLTLGGLYFDGRSSRAWPATLEIGPGQPGAQAVLTVGGAEADAGGPRRWPVSALRAEPALPGIRRVVRLPGGGRFETGDDAGVRALEARTCQNRVLGRVRRLEGGWGPTLGTTAALGLFVWAFLTSGLPALARVTAAATPLAVLETFDRESVRLLDSDDFLAPSRLSAARQAELGRGFARVGAWAGGGYRYRLLLRDGDPPGAPFALGANAFALPGGTVVMTDQLVALAGSDRELMGVLAHETGHVTGRHALASVYQGLGLALLGTAVTGDLVGAGTFAAAAPSALLRGGYSRRAETGADEHAGAYLLRAYGTTRPLRDLLARLETGDLDRRDGPAPGDLLRTHPGTAQRIEHLRGIERTAR</sequence>
<evidence type="ECO:0000313" key="10">
    <source>
        <dbReference type="Proteomes" id="UP001595979"/>
    </source>
</evidence>
<dbReference type="RefSeq" id="WP_380046953.1">
    <property type="nucleotide sequence ID" value="NZ_JBHSOH010000005.1"/>
</dbReference>
<evidence type="ECO:0000259" key="7">
    <source>
        <dbReference type="Pfam" id="PF01435"/>
    </source>
</evidence>
<keyword evidence="2" id="KW-0479">Metal-binding</keyword>
<evidence type="ECO:0000256" key="2">
    <source>
        <dbReference type="ARBA" id="ARBA00022723"/>
    </source>
</evidence>
<proteinExistence type="inferred from homology"/>
<dbReference type="CDD" id="cd07332">
    <property type="entry name" value="M48C_Oma1_like"/>
    <property type="match status" value="1"/>
</dbReference>
<reference evidence="10" key="1">
    <citation type="journal article" date="2019" name="Int. J. Syst. Evol. Microbiol.">
        <title>The Global Catalogue of Microorganisms (GCM) 10K type strain sequencing project: providing services to taxonomists for standard genome sequencing and annotation.</title>
        <authorList>
            <consortium name="The Broad Institute Genomics Platform"/>
            <consortium name="The Broad Institute Genome Sequencing Center for Infectious Disease"/>
            <person name="Wu L."/>
            <person name="Ma J."/>
        </authorList>
    </citation>
    <scope>NUCLEOTIDE SEQUENCE [LARGE SCALE GENOMIC DNA]</scope>
    <source>
        <strain evidence="10">CGMCC 1.15053</strain>
    </source>
</reference>
<dbReference type="PANTHER" id="PTHR22726">
    <property type="entry name" value="METALLOENDOPEPTIDASE OMA1"/>
    <property type="match status" value="1"/>
</dbReference>
<organism evidence="9 10">
    <name type="scientific">Deinococcus petrolearius</name>
    <dbReference type="NCBI Taxonomy" id="1751295"/>
    <lineage>
        <taxon>Bacteria</taxon>
        <taxon>Thermotogati</taxon>
        <taxon>Deinococcota</taxon>
        <taxon>Deinococci</taxon>
        <taxon>Deinococcales</taxon>
        <taxon>Deinococcaceae</taxon>
        <taxon>Deinococcus</taxon>
    </lineage>
</organism>
<dbReference type="Proteomes" id="UP001595979">
    <property type="component" value="Unassembled WGS sequence"/>
</dbReference>
<comment type="similarity">
    <text evidence="6">Belongs to the peptidase M48 family.</text>
</comment>
<name>A0ABW1DHC6_9DEIO</name>
<feature type="domain" description="DUF7092" evidence="8">
    <location>
        <begin position="14"/>
        <end position="99"/>
    </location>
</feature>
<dbReference type="EMBL" id="JBHSOH010000005">
    <property type="protein sequence ID" value="MFC5847635.1"/>
    <property type="molecule type" value="Genomic_DNA"/>
</dbReference>
<dbReference type="InterPro" id="IPR001915">
    <property type="entry name" value="Peptidase_M48"/>
</dbReference>
<dbReference type="InterPro" id="IPR055518">
    <property type="entry name" value="DUF7092"/>
</dbReference>
<dbReference type="PANTHER" id="PTHR22726:SF1">
    <property type="entry name" value="METALLOENDOPEPTIDASE OMA1, MITOCHONDRIAL"/>
    <property type="match status" value="1"/>
</dbReference>
<dbReference type="Gene3D" id="3.30.2010.10">
    <property type="entry name" value="Metalloproteases ('zincins'), catalytic domain"/>
    <property type="match status" value="1"/>
</dbReference>